<keyword evidence="6" id="KW-0812">Transmembrane</keyword>
<dbReference type="GO" id="GO:0006955">
    <property type="term" value="P:immune response"/>
    <property type="evidence" value="ECO:0007669"/>
    <property type="project" value="InterPro"/>
</dbReference>
<name>A0A315V2V1_GAMAF</name>
<comment type="caution">
    <text evidence="8">The sequence shown here is derived from an EMBL/GenBank/DDBJ whole genome shotgun (WGS) entry which is preliminary data.</text>
</comment>
<dbReference type="GO" id="GO:0005615">
    <property type="term" value="C:extracellular space"/>
    <property type="evidence" value="ECO:0007669"/>
    <property type="project" value="UniProtKB-KW"/>
</dbReference>
<dbReference type="GO" id="GO:0005164">
    <property type="term" value="F:tumor necrosis factor receptor binding"/>
    <property type="evidence" value="ECO:0007669"/>
    <property type="project" value="InterPro"/>
</dbReference>
<feature type="domain" description="THD" evidence="7">
    <location>
        <begin position="139"/>
        <end position="307"/>
    </location>
</feature>
<feature type="transmembrane region" description="Helical" evidence="6">
    <location>
        <begin position="81"/>
        <end position="102"/>
    </location>
</feature>
<proteinExistence type="inferred from homology"/>
<dbReference type="PANTHER" id="PTHR11471">
    <property type="entry name" value="TUMOR NECROSIS FACTOR FAMILY MEMBER"/>
    <property type="match status" value="1"/>
</dbReference>
<keyword evidence="9" id="KW-1185">Reference proteome</keyword>
<dbReference type="Gene3D" id="2.60.120.40">
    <property type="match status" value="1"/>
</dbReference>
<dbReference type="SUPFAM" id="SSF49842">
    <property type="entry name" value="TNF-like"/>
    <property type="match status" value="1"/>
</dbReference>
<keyword evidence="3" id="KW-0202">Cytokine</keyword>
<evidence type="ECO:0000313" key="9">
    <source>
        <dbReference type="Proteomes" id="UP000250572"/>
    </source>
</evidence>
<evidence type="ECO:0000313" key="8">
    <source>
        <dbReference type="EMBL" id="PWA17665.1"/>
    </source>
</evidence>
<dbReference type="GO" id="GO:0016020">
    <property type="term" value="C:membrane"/>
    <property type="evidence" value="ECO:0007669"/>
    <property type="project" value="UniProtKB-SubCell"/>
</dbReference>
<dbReference type="SMART" id="SM00207">
    <property type="entry name" value="TNF"/>
    <property type="match status" value="1"/>
</dbReference>
<evidence type="ECO:0000256" key="4">
    <source>
        <dbReference type="ARBA" id="ARBA00023136"/>
    </source>
</evidence>
<dbReference type="PROSITE" id="PS50049">
    <property type="entry name" value="THD_2"/>
    <property type="match status" value="1"/>
</dbReference>
<organism evidence="8 9">
    <name type="scientific">Gambusia affinis</name>
    <name type="common">Western mosquitofish</name>
    <name type="synonym">Heterandria affinis</name>
    <dbReference type="NCBI Taxonomy" id="33528"/>
    <lineage>
        <taxon>Eukaryota</taxon>
        <taxon>Metazoa</taxon>
        <taxon>Chordata</taxon>
        <taxon>Craniata</taxon>
        <taxon>Vertebrata</taxon>
        <taxon>Euteleostomi</taxon>
        <taxon>Actinopterygii</taxon>
        <taxon>Neopterygii</taxon>
        <taxon>Teleostei</taxon>
        <taxon>Neoteleostei</taxon>
        <taxon>Acanthomorphata</taxon>
        <taxon>Ovalentaria</taxon>
        <taxon>Atherinomorphae</taxon>
        <taxon>Cyprinodontiformes</taxon>
        <taxon>Poeciliidae</taxon>
        <taxon>Poeciliinae</taxon>
        <taxon>Gambusia</taxon>
    </lineage>
</organism>
<evidence type="ECO:0000259" key="7">
    <source>
        <dbReference type="PROSITE" id="PS50049"/>
    </source>
</evidence>
<dbReference type="STRING" id="33528.ENSGAFP00000018220"/>
<dbReference type="Proteomes" id="UP000250572">
    <property type="component" value="Unassembled WGS sequence"/>
</dbReference>
<dbReference type="Pfam" id="PF00229">
    <property type="entry name" value="TNF"/>
    <property type="match status" value="1"/>
</dbReference>
<reference evidence="8 9" key="1">
    <citation type="journal article" date="2018" name="G3 (Bethesda)">
        <title>A High-Quality Reference Genome for the Invasive Mosquitofish Gambusia affinis Using a Chicago Library.</title>
        <authorList>
            <person name="Hoffberg S.L."/>
            <person name="Troendle N.J."/>
            <person name="Glenn T.C."/>
            <person name="Mahmud O."/>
            <person name="Louha S."/>
            <person name="Chalopin D."/>
            <person name="Bennetzen J.L."/>
            <person name="Mauricio R."/>
        </authorList>
    </citation>
    <scope>NUCLEOTIDE SEQUENCE [LARGE SCALE GENOMIC DNA]</scope>
    <source>
        <strain evidence="8">NE01/NJP1002.9</strain>
        <tissue evidence="8">Muscle</tissue>
    </source>
</reference>
<evidence type="ECO:0000256" key="2">
    <source>
        <dbReference type="ARBA" id="ARBA00008670"/>
    </source>
</evidence>
<evidence type="ECO:0000256" key="3">
    <source>
        <dbReference type="ARBA" id="ARBA00022514"/>
    </source>
</evidence>
<feature type="non-terminal residue" evidence="8">
    <location>
        <position position="307"/>
    </location>
</feature>
<keyword evidence="4 6" id="KW-0472">Membrane</keyword>
<gene>
    <name evidence="8" type="ORF">CCH79_00008135</name>
</gene>
<evidence type="ECO:0000256" key="1">
    <source>
        <dbReference type="ARBA" id="ARBA00004370"/>
    </source>
</evidence>
<keyword evidence="6" id="KW-1133">Transmembrane helix</keyword>
<dbReference type="InterPro" id="IPR008983">
    <property type="entry name" value="Tumour_necrosis_fac-like_dom"/>
</dbReference>
<comment type="similarity">
    <text evidence="2">Belongs to the tumor necrosis factor family.</text>
</comment>
<feature type="region of interest" description="Disordered" evidence="5">
    <location>
        <begin position="115"/>
        <end position="139"/>
    </location>
</feature>
<accession>A0A315V2V1</accession>
<dbReference type="InterPro" id="IPR006052">
    <property type="entry name" value="TNF_dom"/>
</dbReference>
<dbReference type="GO" id="GO:0005125">
    <property type="term" value="F:cytokine activity"/>
    <property type="evidence" value="ECO:0007669"/>
    <property type="project" value="UniProtKB-KW"/>
</dbReference>
<dbReference type="AlphaFoldDB" id="A0A315V2V1"/>
<dbReference type="EMBL" id="NHOQ01002357">
    <property type="protein sequence ID" value="PWA17665.1"/>
    <property type="molecule type" value="Genomic_DNA"/>
</dbReference>
<sequence>MDAVRCPELRDHPLTTGPSETAALTAGGSFLSEMFFNFKSGGGRMAHNGVPSVFVVDTHATRPAVPPRLGKQRKQSGAMQTLLFILVTLALLGVFFEAFFIYRLYHAEYAPSGFTSKQINGSPPPDMTDPDGRLHPSKPVAHLTGATSNFATSSNDMFHFSNQDENIFQNSTDTISHGQDVHHGPHVMAWSVIAEPLLYEMKYENKHLIIQKEGYYYIYSKVYFSQGGAFYHSVEMQTKMYAGKGIPLLQAREYSSKKDKEPKSYSNSFLAGVFYLSQNDAICVNVSSTTQIVRHNSYENVFGAYMI</sequence>
<comment type="subcellular location">
    <subcellularLocation>
        <location evidence="1">Membrane</location>
    </subcellularLocation>
</comment>
<evidence type="ECO:0000256" key="6">
    <source>
        <dbReference type="SAM" id="Phobius"/>
    </source>
</evidence>
<evidence type="ECO:0000256" key="5">
    <source>
        <dbReference type="SAM" id="MobiDB-lite"/>
    </source>
</evidence>
<protein>
    <recommendedName>
        <fullName evidence="7">THD domain-containing protein</fullName>
    </recommendedName>
</protein>
<dbReference type="PANTHER" id="PTHR11471:SF34">
    <property type="entry name" value="TUMOR NECROSIS FACTOR LIGAND SUPERFAMILY MEMBER 14"/>
    <property type="match status" value="1"/>
</dbReference>